<evidence type="ECO:0008006" key="3">
    <source>
        <dbReference type="Google" id="ProtNLM"/>
    </source>
</evidence>
<name>A0ABM9B0D5_9BACT</name>
<dbReference type="RefSeq" id="WP_238750601.1">
    <property type="nucleotide sequence ID" value="NZ_CAKLPZ010000002.1"/>
</dbReference>
<proteinExistence type="predicted"/>
<comment type="caution">
    <text evidence="1">The sequence shown here is derived from an EMBL/GenBank/DDBJ whole genome shotgun (WGS) entry which is preliminary data.</text>
</comment>
<keyword evidence="2" id="KW-1185">Reference proteome</keyword>
<organism evidence="1 2">
    <name type="scientific">Neolewinella maritima</name>
    <dbReference type="NCBI Taxonomy" id="1383882"/>
    <lineage>
        <taxon>Bacteria</taxon>
        <taxon>Pseudomonadati</taxon>
        <taxon>Bacteroidota</taxon>
        <taxon>Saprospiria</taxon>
        <taxon>Saprospirales</taxon>
        <taxon>Lewinellaceae</taxon>
        <taxon>Neolewinella</taxon>
    </lineage>
</organism>
<dbReference type="Gene3D" id="3.90.550.10">
    <property type="entry name" value="Spore Coat Polysaccharide Biosynthesis Protein SpsA, Chain A"/>
    <property type="match status" value="1"/>
</dbReference>
<accession>A0ABM9B0D5</accession>
<evidence type="ECO:0000313" key="1">
    <source>
        <dbReference type="EMBL" id="CAH1000561.1"/>
    </source>
</evidence>
<dbReference type="Proteomes" id="UP000837803">
    <property type="component" value="Unassembled WGS sequence"/>
</dbReference>
<protein>
    <recommendedName>
        <fullName evidence="3">Glycosyl transferase</fullName>
    </recommendedName>
</protein>
<gene>
    <name evidence="1" type="ORF">LEM8419_01695</name>
</gene>
<sequence>MNDVRSIVCTVFERSYHLGVGALANSLYDCNYRGVLYAGYRGALPPWTTGALTEVDGVQVYSVADGLEIHFALQQTDEMLANVKPQLIQQVWARYGEGVENVFYIDCDIIIKAQWPHFEAWAQYGIALVEDMNSPVAVSHPLRLQWTEYYAKFGIDYVPQDSIYVNGGFVGINRRYRGFSSLWHELQVHMKEFTGMQQDQIGIADRWNMFHFMDQDALNVAKDLTAKVTIMGPDAMDFGKFGYVMSHAAGRTKPWEKAFIRDIFVTGARPSFADKQYWQYVDGPIQVFSPAQIRRKRAALKVAVFIGRFFTRT</sequence>
<evidence type="ECO:0000313" key="2">
    <source>
        <dbReference type="Proteomes" id="UP000837803"/>
    </source>
</evidence>
<dbReference type="EMBL" id="CAKLPZ010000002">
    <property type="protein sequence ID" value="CAH1000561.1"/>
    <property type="molecule type" value="Genomic_DNA"/>
</dbReference>
<dbReference type="InterPro" id="IPR029044">
    <property type="entry name" value="Nucleotide-diphossugar_trans"/>
</dbReference>
<dbReference type="SUPFAM" id="SSF53448">
    <property type="entry name" value="Nucleotide-diphospho-sugar transferases"/>
    <property type="match status" value="1"/>
</dbReference>
<reference evidence="1" key="1">
    <citation type="submission" date="2021-12" db="EMBL/GenBank/DDBJ databases">
        <authorList>
            <person name="Rodrigo-Torres L."/>
            <person name="Arahal R. D."/>
            <person name="Lucena T."/>
        </authorList>
    </citation>
    <scope>NUCLEOTIDE SEQUENCE</scope>
    <source>
        <strain evidence="1">CECT 8419</strain>
    </source>
</reference>